<dbReference type="PANTHER" id="PTHR22988">
    <property type="entry name" value="MYOTONIC DYSTROPHY S/T KINASE-RELATED"/>
    <property type="match status" value="1"/>
</dbReference>
<dbReference type="InterPro" id="IPR008271">
    <property type="entry name" value="Ser/Thr_kinase_AS"/>
</dbReference>
<dbReference type="EC" id="2.7.11.1" evidence="2"/>
<keyword evidence="3 13" id="KW-0723">Serine/threonine-protein kinase</keyword>
<evidence type="ECO:0000256" key="5">
    <source>
        <dbReference type="ARBA" id="ARBA00022679"/>
    </source>
</evidence>
<dbReference type="SUPFAM" id="SSF56112">
    <property type="entry name" value="Protein kinase-like (PK-like)"/>
    <property type="match status" value="1"/>
</dbReference>
<dbReference type="Gene3D" id="1.10.510.10">
    <property type="entry name" value="Transferase(Phosphotransferase) domain 1"/>
    <property type="match status" value="2"/>
</dbReference>
<dbReference type="Pfam" id="PF00069">
    <property type="entry name" value="Pkinase"/>
    <property type="match status" value="2"/>
</dbReference>
<dbReference type="STRING" id="1764295.A0A5B8MQL0"/>
<keyword evidence="5" id="KW-0808">Transferase</keyword>
<dbReference type="PROSITE" id="PS51285">
    <property type="entry name" value="AGC_KINASE_CTER"/>
    <property type="match status" value="1"/>
</dbReference>
<dbReference type="GO" id="GO:0005737">
    <property type="term" value="C:cytoplasm"/>
    <property type="evidence" value="ECO:0007669"/>
    <property type="project" value="UniProtKB-ARBA"/>
</dbReference>
<dbReference type="EMBL" id="CP031039">
    <property type="protein sequence ID" value="QDZ21592.1"/>
    <property type="molecule type" value="Genomic_DNA"/>
</dbReference>
<dbReference type="Gene3D" id="3.30.200.20">
    <property type="entry name" value="Phosphorylase Kinase, domain 1"/>
    <property type="match status" value="2"/>
</dbReference>
<keyword evidence="14" id="KW-1185">Reference proteome</keyword>
<dbReference type="InterPro" id="IPR000961">
    <property type="entry name" value="AGC-kinase_C"/>
</dbReference>
<accession>A0A5B8MQL0</accession>
<evidence type="ECO:0000313" key="13">
    <source>
        <dbReference type="EMBL" id="QDZ21592.1"/>
    </source>
</evidence>
<feature type="domain" description="Protein kinase" evidence="11">
    <location>
        <begin position="81"/>
        <end position="381"/>
    </location>
</feature>
<protein>
    <recommendedName>
        <fullName evidence="2">non-specific serine/threonine protein kinase</fullName>
        <ecNumber evidence="2">2.7.11.1</ecNumber>
    </recommendedName>
</protein>
<proteinExistence type="inferred from homology"/>
<evidence type="ECO:0000256" key="10">
    <source>
        <dbReference type="ARBA" id="ARBA00048679"/>
    </source>
</evidence>
<evidence type="ECO:0000259" key="11">
    <source>
        <dbReference type="PROSITE" id="PS50011"/>
    </source>
</evidence>
<dbReference type="CDD" id="cd21742">
    <property type="entry name" value="MobB_NDR_LATS-like"/>
    <property type="match status" value="1"/>
</dbReference>
<evidence type="ECO:0000256" key="4">
    <source>
        <dbReference type="ARBA" id="ARBA00022553"/>
    </source>
</evidence>
<evidence type="ECO:0000256" key="2">
    <source>
        <dbReference type="ARBA" id="ARBA00012513"/>
    </source>
</evidence>
<dbReference type="AlphaFoldDB" id="A0A5B8MQL0"/>
<dbReference type="FunFam" id="1.10.510.10:FF:000057">
    <property type="entry name" value="Non-specific serine/threonine protein kinase"/>
    <property type="match status" value="1"/>
</dbReference>
<dbReference type="CDD" id="cd05599">
    <property type="entry name" value="STKc_NDR_like"/>
    <property type="match status" value="1"/>
</dbReference>
<dbReference type="PROSITE" id="PS50011">
    <property type="entry name" value="PROTEIN_KINASE_DOM"/>
    <property type="match status" value="1"/>
</dbReference>
<dbReference type="FunFam" id="3.30.200.20:FF:000192">
    <property type="entry name" value="Serine/threonine-protein kinase cot-1"/>
    <property type="match status" value="1"/>
</dbReference>
<name>A0A5B8MQL0_9CHLO</name>
<evidence type="ECO:0000256" key="6">
    <source>
        <dbReference type="ARBA" id="ARBA00022741"/>
    </source>
</evidence>
<dbReference type="Proteomes" id="UP000316726">
    <property type="component" value="Chromosome 6"/>
</dbReference>
<organism evidence="13 14">
    <name type="scientific">Chloropicon primus</name>
    <dbReference type="NCBI Taxonomy" id="1764295"/>
    <lineage>
        <taxon>Eukaryota</taxon>
        <taxon>Viridiplantae</taxon>
        <taxon>Chlorophyta</taxon>
        <taxon>Chloropicophyceae</taxon>
        <taxon>Chloropicales</taxon>
        <taxon>Chloropicaceae</taxon>
        <taxon>Chloropicon</taxon>
    </lineage>
</organism>
<dbReference type="InterPro" id="IPR050839">
    <property type="entry name" value="Rho-assoc_Ser/Thr_Kinase"/>
</dbReference>
<keyword evidence="8" id="KW-0067">ATP-binding</keyword>
<keyword evidence="6" id="KW-0547">Nucleotide-binding</keyword>
<evidence type="ECO:0000313" key="14">
    <source>
        <dbReference type="Proteomes" id="UP000316726"/>
    </source>
</evidence>
<comment type="similarity">
    <text evidence="1">Belongs to the protein kinase superfamily. AGC Ser/Thr protein kinase family.</text>
</comment>
<dbReference type="SMART" id="SM00133">
    <property type="entry name" value="S_TK_X"/>
    <property type="match status" value="1"/>
</dbReference>
<evidence type="ECO:0000256" key="7">
    <source>
        <dbReference type="ARBA" id="ARBA00022777"/>
    </source>
</evidence>
<feature type="domain" description="AGC-kinase C-terminal" evidence="12">
    <location>
        <begin position="382"/>
        <end position="451"/>
    </location>
</feature>
<evidence type="ECO:0000256" key="1">
    <source>
        <dbReference type="ARBA" id="ARBA00009903"/>
    </source>
</evidence>
<reference evidence="13 14" key="1">
    <citation type="submission" date="2018-07" db="EMBL/GenBank/DDBJ databases">
        <title>The complete nuclear genome of the prasinophyte Chloropicon primus (CCMP1205).</title>
        <authorList>
            <person name="Pombert J.-F."/>
            <person name="Otis C."/>
            <person name="Turmel M."/>
            <person name="Lemieux C."/>
        </authorList>
    </citation>
    <scope>NUCLEOTIDE SEQUENCE [LARGE SCALE GENOMIC DNA]</scope>
    <source>
        <strain evidence="13 14">CCMP1205</strain>
    </source>
</reference>
<keyword evidence="4" id="KW-0597">Phosphoprotein</keyword>
<dbReference type="GO" id="GO:0004674">
    <property type="term" value="F:protein serine/threonine kinase activity"/>
    <property type="evidence" value="ECO:0007669"/>
    <property type="project" value="UniProtKB-KW"/>
</dbReference>
<evidence type="ECO:0000256" key="9">
    <source>
        <dbReference type="ARBA" id="ARBA00047899"/>
    </source>
</evidence>
<dbReference type="FunFam" id="1.10.510.10:FF:000042">
    <property type="entry name" value="Non-specific serine/threonine protein kinase"/>
    <property type="match status" value="1"/>
</dbReference>
<evidence type="ECO:0000256" key="3">
    <source>
        <dbReference type="ARBA" id="ARBA00022527"/>
    </source>
</evidence>
<dbReference type="OrthoDB" id="3638488at2759"/>
<dbReference type="GO" id="GO:0005524">
    <property type="term" value="F:ATP binding"/>
    <property type="evidence" value="ECO:0007669"/>
    <property type="project" value="UniProtKB-KW"/>
</dbReference>
<dbReference type="PANTHER" id="PTHR22988:SF76">
    <property type="entry name" value="CHROMOSOME UNDETERMINED SCAFFOLD_135, WHOLE GENOME SHOTGUN SEQUENCE"/>
    <property type="match status" value="1"/>
</dbReference>
<comment type="catalytic activity">
    <reaction evidence="10">
        <text>L-seryl-[protein] + ATP = O-phospho-L-seryl-[protein] + ADP + H(+)</text>
        <dbReference type="Rhea" id="RHEA:17989"/>
        <dbReference type="Rhea" id="RHEA-COMP:9863"/>
        <dbReference type="Rhea" id="RHEA-COMP:11604"/>
        <dbReference type="ChEBI" id="CHEBI:15378"/>
        <dbReference type="ChEBI" id="CHEBI:29999"/>
        <dbReference type="ChEBI" id="CHEBI:30616"/>
        <dbReference type="ChEBI" id="CHEBI:83421"/>
        <dbReference type="ChEBI" id="CHEBI:456216"/>
        <dbReference type="EC" id="2.7.11.1"/>
    </reaction>
</comment>
<dbReference type="InterPro" id="IPR017892">
    <property type="entry name" value="Pkinase_C"/>
</dbReference>
<dbReference type="InterPro" id="IPR059233">
    <property type="entry name" value="MobB_NdrA/B/Cbk1"/>
</dbReference>
<dbReference type="InterPro" id="IPR011009">
    <property type="entry name" value="Kinase-like_dom_sf"/>
</dbReference>
<evidence type="ECO:0000256" key="8">
    <source>
        <dbReference type="ARBA" id="ARBA00022840"/>
    </source>
</evidence>
<dbReference type="InterPro" id="IPR000719">
    <property type="entry name" value="Prot_kinase_dom"/>
</dbReference>
<comment type="catalytic activity">
    <reaction evidence="9">
        <text>L-threonyl-[protein] + ATP = O-phospho-L-threonyl-[protein] + ADP + H(+)</text>
        <dbReference type="Rhea" id="RHEA:46608"/>
        <dbReference type="Rhea" id="RHEA-COMP:11060"/>
        <dbReference type="Rhea" id="RHEA-COMP:11605"/>
        <dbReference type="ChEBI" id="CHEBI:15378"/>
        <dbReference type="ChEBI" id="CHEBI:30013"/>
        <dbReference type="ChEBI" id="CHEBI:30616"/>
        <dbReference type="ChEBI" id="CHEBI:61977"/>
        <dbReference type="ChEBI" id="CHEBI:456216"/>
        <dbReference type="EC" id="2.7.11.1"/>
    </reaction>
</comment>
<sequence>MKASDATQRRVTAAKKYIEEMYKNQAQALRDRRKRRSLLEQELAQQTSLPTQAKEERMKDLARKETEYARLMRQRHCADDFEPLAIIGRGAFGEVRIVREKATGEIQAMKKLKKSEMLRRGQVEHVKAERNVLVEVSSPYVMKLYYSFQDEDFLYLVTEYLPGGDMMTLLMRRDTLTERETQFYIAETVLALESIHKHGYIHRDIKPDNLLLDKFGHMKLADFGLCKSVQQAAVTSFHELANIPESPTDLESQMSSSPGLMGKERMMMWQKNRRKLAFSTVGTPDYIAPEVLLKKGYGLECDWWSVGAIMFEMMVGYPPFYSEDPMTTCKKIVNWKHYLRIPEESKLSNAARDFILGLMCGVNDRLGTRGGVNEIKAHPFFRGIDWSTLYSKAAAYQPTVLHDLDTSNFEKFEEDENMNTPNRRSSRIDIAQDVNFVGYNYKDFEAIPSISRTRSNT</sequence>
<evidence type="ECO:0000259" key="12">
    <source>
        <dbReference type="PROSITE" id="PS51285"/>
    </source>
</evidence>
<dbReference type="PROSITE" id="PS00108">
    <property type="entry name" value="PROTEIN_KINASE_ST"/>
    <property type="match status" value="1"/>
</dbReference>
<dbReference type="SMART" id="SM00220">
    <property type="entry name" value="S_TKc"/>
    <property type="match status" value="1"/>
</dbReference>
<dbReference type="Pfam" id="PF00433">
    <property type="entry name" value="Pkinase_C"/>
    <property type="match status" value="1"/>
</dbReference>
<gene>
    <name evidence="13" type="ORF">A3770_06p41100</name>
</gene>
<dbReference type="GO" id="GO:0106310">
    <property type="term" value="F:protein serine kinase activity"/>
    <property type="evidence" value="ECO:0007669"/>
    <property type="project" value="RHEA"/>
</dbReference>
<keyword evidence="7 13" id="KW-0418">Kinase</keyword>